<dbReference type="InterPro" id="IPR002052">
    <property type="entry name" value="DNA_methylase_N6_adenine_CS"/>
</dbReference>
<protein>
    <recommendedName>
        <fullName evidence="3">Type II methyltransferase M.TaqI-like domain-containing protein</fullName>
    </recommendedName>
</protein>
<keyword evidence="1" id="KW-0489">Methyltransferase</keyword>
<dbReference type="RefSeq" id="WP_108924335.1">
    <property type="nucleotide sequence ID" value="NZ_CP029206.1"/>
</dbReference>
<evidence type="ECO:0000313" key="5">
    <source>
        <dbReference type="Proteomes" id="UP000244920"/>
    </source>
</evidence>
<keyword evidence="2" id="KW-0808">Transferase</keyword>
<reference evidence="5" key="1">
    <citation type="submission" date="2018-05" db="EMBL/GenBank/DDBJ databases">
        <title>Complete genome sequence of Actinobacillus porcitonsillarum reference strain 9953L55 (CCUG 46996).</title>
        <authorList>
            <person name="Dona V."/>
            <person name="Perreten V."/>
        </authorList>
    </citation>
    <scope>NUCLEOTIDE SEQUENCE [LARGE SCALE GENOMIC DNA]</scope>
    <source>
        <strain evidence="5">9953L55</strain>
    </source>
</reference>
<organism evidence="4 5">
    <name type="scientific">Actinobacillus porcitonsillarum</name>
    <dbReference type="NCBI Taxonomy" id="189834"/>
    <lineage>
        <taxon>Bacteria</taxon>
        <taxon>Pseudomonadati</taxon>
        <taxon>Pseudomonadota</taxon>
        <taxon>Gammaproteobacteria</taxon>
        <taxon>Pasteurellales</taxon>
        <taxon>Pasteurellaceae</taxon>
        <taxon>Actinobacillus</taxon>
    </lineage>
</organism>
<dbReference type="REBASE" id="250761">
    <property type="entry name" value="ApoL55ORF8075P"/>
</dbReference>
<dbReference type="PROSITE" id="PS00092">
    <property type="entry name" value="N6_MTASE"/>
    <property type="match status" value="1"/>
</dbReference>
<dbReference type="Pfam" id="PF07669">
    <property type="entry name" value="Eco57I"/>
    <property type="match status" value="1"/>
</dbReference>
<accession>A0A2U8FK84</accession>
<dbReference type="Proteomes" id="UP000244920">
    <property type="component" value="Chromosome"/>
</dbReference>
<evidence type="ECO:0000313" key="4">
    <source>
        <dbReference type="EMBL" id="AWI51440.1"/>
    </source>
</evidence>
<name>A0A2U8FK84_9PAST</name>
<dbReference type="EMBL" id="CP029206">
    <property type="protein sequence ID" value="AWI51440.1"/>
    <property type="molecule type" value="Genomic_DNA"/>
</dbReference>
<dbReference type="GO" id="GO:0032259">
    <property type="term" value="P:methylation"/>
    <property type="evidence" value="ECO:0007669"/>
    <property type="project" value="UniProtKB-KW"/>
</dbReference>
<dbReference type="GO" id="GO:0006304">
    <property type="term" value="P:DNA modification"/>
    <property type="evidence" value="ECO:0007669"/>
    <property type="project" value="InterPro"/>
</dbReference>
<evidence type="ECO:0000259" key="3">
    <source>
        <dbReference type="Pfam" id="PF07669"/>
    </source>
</evidence>
<dbReference type="AlphaFoldDB" id="A0A2U8FK84"/>
<feature type="domain" description="Type II methyltransferase M.TaqI-like" evidence="3">
    <location>
        <begin position="1"/>
        <end position="83"/>
    </location>
</feature>
<dbReference type="GO" id="GO:0003676">
    <property type="term" value="F:nucleic acid binding"/>
    <property type="evidence" value="ECO:0007669"/>
    <property type="project" value="InterPro"/>
</dbReference>
<gene>
    <name evidence="4" type="ORF">DDU33_08085</name>
</gene>
<dbReference type="SUPFAM" id="SSF53335">
    <property type="entry name" value="S-adenosyl-L-methionine-dependent methyltransferases"/>
    <property type="match status" value="1"/>
</dbReference>
<evidence type="ECO:0000256" key="1">
    <source>
        <dbReference type="ARBA" id="ARBA00022603"/>
    </source>
</evidence>
<dbReference type="Gene3D" id="3.40.50.150">
    <property type="entry name" value="Vaccinia Virus protein VP39"/>
    <property type="match status" value="1"/>
</dbReference>
<dbReference type="GO" id="GO:0009007">
    <property type="term" value="F:site-specific DNA-methyltransferase (adenine-specific) activity"/>
    <property type="evidence" value="ECO:0007669"/>
    <property type="project" value="UniProtKB-EC"/>
</dbReference>
<evidence type="ECO:0000256" key="2">
    <source>
        <dbReference type="ARBA" id="ARBA00022679"/>
    </source>
</evidence>
<sequence length="319" mass="37110">MKFDVIIGNPPYQLKDGGAQSSAKPVYQYFVEQAKKLKPNYICMITPSRWFSGGKGLDEFRDSMLKDLSIRQIHDYPDASECFPNVEIKGGVNYFVWNRDKQGNCLICTYKKNKLISKMERPLKEDNIDIFIRYNEAISIFRKVREISEETFSELISSRKPFGLATNYKFNGTKDTNLIKLYKNRGVEYISEDEISINKDWIGKHKVIIPYAIGSGDGKTDKVNPIYSEPNSACTETYIVIGPFESEKICNNVISYINTRFFHFMLTLRKNTQHATKGTYLYVPLQDFSKSWTDDELFVKYNLNEEEIRYIKEMIHPDD</sequence>
<keyword evidence="5" id="KW-1185">Reference proteome</keyword>
<dbReference type="InterPro" id="IPR011639">
    <property type="entry name" value="MethylTrfase_TaqI-like_dom"/>
</dbReference>
<dbReference type="KEGG" id="apor:DDU33_08085"/>
<proteinExistence type="predicted"/>
<dbReference type="InterPro" id="IPR029063">
    <property type="entry name" value="SAM-dependent_MTases_sf"/>
</dbReference>